<comment type="caution">
    <text evidence="2">The sequence shown here is derived from an EMBL/GenBank/DDBJ whole genome shotgun (WGS) entry which is preliminary data.</text>
</comment>
<gene>
    <name evidence="2" type="ORF">OLEA9_A043811</name>
</gene>
<protein>
    <submittedName>
        <fullName evidence="2">Uncharacterized protein</fullName>
    </submittedName>
</protein>
<name>A0A8S0S248_OLEEU</name>
<dbReference type="Proteomes" id="UP000594638">
    <property type="component" value="Unassembled WGS sequence"/>
</dbReference>
<evidence type="ECO:0000256" key="1">
    <source>
        <dbReference type="SAM" id="MobiDB-lite"/>
    </source>
</evidence>
<feature type="region of interest" description="Disordered" evidence="1">
    <location>
        <begin position="1"/>
        <end position="24"/>
    </location>
</feature>
<dbReference type="AlphaFoldDB" id="A0A8S0S248"/>
<dbReference type="EMBL" id="CACTIH010003826">
    <property type="protein sequence ID" value="CAA2985744.1"/>
    <property type="molecule type" value="Genomic_DNA"/>
</dbReference>
<dbReference type="Gramene" id="OE9A043811T1">
    <property type="protein sequence ID" value="OE9A043811C1"/>
    <property type="gene ID" value="OE9A043811"/>
</dbReference>
<accession>A0A8S0S248</accession>
<organism evidence="2 3">
    <name type="scientific">Olea europaea subsp. europaea</name>
    <dbReference type="NCBI Taxonomy" id="158383"/>
    <lineage>
        <taxon>Eukaryota</taxon>
        <taxon>Viridiplantae</taxon>
        <taxon>Streptophyta</taxon>
        <taxon>Embryophyta</taxon>
        <taxon>Tracheophyta</taxon>
        <taxon>Spermatophyta</taxon>
        <taxon>Magnoliopsida</taxon>
        <taxon>eudicotyledons</taxon>
        <taxon>Gunneridae</taxon>
        <taxon>Pentapetalae</taxon>
        <taxon>asterids</taxon>
        <taxon>lamiids</taxon>
        <taxon>Lamiales</taxon>
        <taxon>Oleaceae</taxon>
        <taxon>Oleeae</taxon>
        <taxon>Olea</taxon>
    </lineage>
</organism>
<evidence type="ECO:0000313" key="3">
    <source>
        <dbReference type="Proteomes" id="UP000594638"/>
    </source>
</evidence>
<reference evidence="2 3" key="1">
    <citation type="submission" date="2019-12" db="EMBL/GenBank/DDBJ databases">
        <authorList>
            <person name="Alioto T."/>
            <person name="Alioto T."/>
            <person name="Gomez Garrido J."/>
        </authorList>
    </citation>
    <scope>NUCLEOTIDE SEQUENCE [LARGE SCALE GENOMIC DNA]</scope>
</reference>
<keyword evidence="3" id="KW-1185">Reference proteome</keyword>
<sequence length="187" mass="21488">MVNELRKPKKRERNNEEKGTWPKYVSNPISHNHRYSFPHNTTPIFSILPTSAMLCRLLHQKDPTSSLFVALQAKMGACGVVELKVTMPEKIREYVIVVEKMGIILRSFQRNVIDHGENMHSSSVLRWRETKNKGRLFNTCTARCGYWEWFEGGETSAISGTLKNHVTNEGAEELFATFQSRCQLSDQ</sequence>
<proteinExistence type="predicted"/>
<evidence type="ECO:0000313" key="2">
    <source>
        <dbReference type="EMBL" id="CAA2985744.1"/>
    </source>
</evidence>